<sequence length="246" mass="28903">MVRWLSLVLLCLYVHGTVIAMSEWGGDSSLDNDDDPLPYIHRSESGWYSVPSREPSVYSEEAVSPDDHQFEETMDSPVDAYGLRARKRQNLENREKVELELENLQKISRLAESAQDAFRRIKYNPGSKFSFSCTYSSLNAVNVPVNPKDYDMEEPQDILRHNQYNRYYKEYTDVATFQEVFREFIETAKTNDAGTYQMFWNSFTQWEATEELVMEWYIGTLKQRISELSNELQNDTSELRQEGVYW</sequence>
<gene>
    <name evidence="3" type="ORF">IWQ62_002335</name>
</gene>
<keyword evidence="4" id="KW-1185">Reference proteome</keyword>
<evidence type="ECO:0000313" key="4">
    <source>
        <dbReference type="Proteomes" id="UP001150925"/>
    </source>
</evidence>
<name>A0A9W8AVW0_9FUNG</name>
<accession>A0A9W8AVW0</accession>
<feature type="chain" id="PRO_5040885909" evidence="2">
    <location>
        <begin position="21"/>
        <end position="246"/>
    </location>
</feature>
<feature type="signal peptide" evidence="2">
    <location>
        <begin position="1"/>
        <end position="20"/>
    </location>
</feature>
<organism evidence="3 4">
    <name type="scientific">Dispira parvispora</name>
    <dbReference type="NCBI Taxonomy" id="1520584"/>
    <lineage>
        <taxon>Eukaryota</taxon>
        <taxon>Fungi</taxon>
        <taxon>Fungi incertae sedis</taxon>
        <taxon>Zoopagomycota</taxon>
        <taxon>Kickxellomycotina</taxon>
        <taxon>Dimargaritomycetes</taxon>
        <taxon>Dimargaritales</taxon>
        <taxon>Dimargaritaceae</taxon>
        <taxon>Dispira</taxon>
    </lineage>
</organism>
<evidence type="ECO:0000313" key="3">
    <source>
        <dbReference type="EMBL" id="KAJ1966647.1"/>
    </source>
</evidence>
<dbReference type="AlphaFoldDB" id="A0A9W8AVW0"/>
<keyword evidence="1" id="KW-0175">Coiled coil</keyword>
<dbReference type="Proteomes" id="UP001150925">
    <property type="component" value="Unassembled WGS sequence"/>
</dbReference>
<keyword evidence="2" id="KW-0732">Signal</keyword>
<proteinExistence type="predicted"/>
<evidence type="ECO:0000256" key="2">
    <source>
        <dbReference type="SAM" id="SignalP"/>
    </source>
</evidence>
<feature type="coiled-coil region" evidence="1">
    <location>
        <begin position="87"/>
        <end position="114"/>
    </location>
</feature>
<reference evidence="3" key="1">
    <citation type="submission" date="2022-07" db="EMBL/GenBank/DDBJ databases">
        <title>Phylogenomic reconstructions and comparative analyses of Kickxellomycotina fungi.</title>
        <authorList>
            <person name="Reynolds N.K."/>
            <person name="Stajich J.E."/>
            <person name="Barry K."/>
            <person name="Grigoriev I.V."/>
            <person name="Crous P."/>
            <person name="Smith M.E."/>
        </authorList>
    </citation>
    <scope>NUCLEOTIDE SEQUENCE</scope>
    <source>
        <strain evidence="3">RSA 1196</strain>
    </source>
</reference>
<dbReference type="EMBL" id="JANBPY010000482">
    <property type="protein sequence ID" value="KAJ1966647.1"/>
    <property type="molecule type" value="Genomic_DNA"/>
</dbReference>
<protein>
    <submittedName>
        <fullName evidence="3">Uncharacterized protein</fullName>
    </submittedName>
</protein>
<comment type="caution">
    <text evidence="3">The sequence shown here is derived from an EMBL/GenBank/DDBJ whole genome shotgun (WGS) entry which is preliminary data.</text>
</comment>
<evidence type="ECO:0000256" key="1">
    <source>
        <dbReference type="SAM" id="Coils"/>
    </source>
</evidence>